<evidence type="ECO:0000313" key="4">
    <source>
        <dbReference type="EMBL" id="CAL8081615.1"/>
    </source>
</evidence>
<feature type="compositionally biased region" description="Basic and acidic residues" evidence="2">
    <location>
        <begin position="106"/>
        <end position="118"/>
    </location>
</feature>
<feature type="region of interest" description="Disordered" evidence="2">
    <location>
        <begin position="582"/>
        <end position="639"/>
    </location>
</feature>
<feature type="region of interest" description="Disordered" evidence="2">
    <location>
        <begin position="468"/>
        <end position="509"/>
    </location>
</feature>
<feature type="chain" id="PRO_5047240502" evidence="3">
    <location>
        <begin position="38"/>
        <end position="844"/>
    </location>
</feature>
<evidence type="ECO:0000256" key="1">
    <source>
        <dbReference type="SAM" id="Coils"/>
    </source>
</evidence>
<name>A0ABP1PXU0_9HEXA</name>
<sequence>MTMSYRTIWGANISSYFSLFFVLILSLVLNLGCPSSAQNFVPDLEDKAYLNNVEKDIVNEVNKTRAVFYQQALLLDSVARQFVAAQLKENLFIALRVLAEKELHGKGDTDENTEKNEEGETTTFGATSTDSDLTTLKPLFNRTKRQDDGDEDGDDGDAAAAAGVPNRPTIPPQIGLLPQVANLVRVIFGGNGANGVNLTSYVASASKLLPRPVGNQVLGLVKILTNANNANRNQFTTANPLLAGQANLNLRAPGAGGLPPGPLTPEQLQLIALGGLPPESLAGLTPEQLNQLAGLNALGAAGIPGGLTGGLPGGVPGGLPGDLGGLPGIPPGLTANDIAALAALGVTGLPDLNAPRSTRRPRPQYSNKPGSNQHPQQQLPPPPHQSLDPHQTNFIQSQQYLNQYQNNPQFLAAEKDILPSNLNPNKQTISEIQQQLIQAQQPVVNYQEAPQSAVGPADPVYVAPQPQPVNSHSNAVHQANNPGQAQTGPAQSQSFKNPQAGLSGGGFGHQLAQNQKLQLQGQNPNGIINEEYDTSIIGQHIEGGSPSAHKPQRRPLTPLQQEQALLQAQQLQIIRLQQQQEVETQTHQESPQQQLAGPQVQQQQQQPQPQTQAQQQQFQATQQQQQFNPQQQQFQPTQQQQLNAQQQQQFNLQQQQQFNPQQQQQQQQQQLFNLQQQQQQLQNAQLQTPQLTAQQQFQQLFQPQQRPRPPPAASSVSTDEEESEEDDQDRGRQLNILGNIFPLLLGGSNNGQQQQQQQPQPPQNPAVPVSPGTNPGNGTIPAMTADPNMNFDLNMFATNLRRGIGDVVRVMPDLFRGAREGLQLIQALSSILRAFPGLADALPI</sequence>
<feature type="region of interest" description="Disordered" evidence="2">
    <location>
        <begin position="745"/>
        <end position="783"/>
    </location>
</feature>
<keyword evidence="1" id="KW-0175">Coiled coil</keyword>
<feature type="compositionally biased region" description="Polar residues" evidence="2">
    <location>
        <begin position="468"/>
        <end position="497"/>
    </location>
</feature>
<comment type="caution">
    <text evidence="4">The sequence shown here is derived from an EMBL/GenBank/DDBJ whole genome shotgun (WGS) entry which is preliminary data.</text>
</comment>
<keyword evidence="3" id="KW-0732">Signal</keyword>
<feature type="compositionally biased region" description="Acidic residues" evidence="2">
    <location>
        <begin position="718"/>
        <end position="728"/>
    </location>
</feature>
<proteinExistence type="predicted"/>
<organism evidence="4 5">
    <name type="scientific">Orchesella dallaii</name>
    <dbReference type="NCBI Taxonomy" id="48710"/>
    <lineage>
        <taxon>Eukaryota</taxon>
        <taxon>Metazoa</taxon>
        <taxon>Ecdysozoa</taxon>
        <taxon>Arthropoda</taxon>
        <taxon>Hexapoda</taxon>
        <taxon>Collembola</taxon>
        <taxon>Entomobryomorpha</taxon>
        <taxon>Entomobryoidea</taxon>
        <taxon>Orchesellidae</taxon>
        <taxon>Orchesellinae</taxon>
        <taxon>Orchesella</taxon>
    </lineage>
</organism>
<accession>A0ABP1PXU0</accession>
<feature type="compositionally biased region" description="Polar residues" evidence="2">
    <location>
        <begin position="124"/>
        <end position="134"/>
    </location>
</feature>
<reference evidence="4 5" key="1">
    <citation type="submission" date="2024-08" db="EMBL/GenBank/DDBJ databases">
        <authorList>
            <person name="Cucini C."/>
            <person name="Frati F."/>
        </authorList>
    </citation>
    <scope>NUCLEOTIDE SEQUENCE [LARGE SCALE GENOMIC DNA]</scope>
</reference>
<protein>
    <submittedName>
        <fullName evidence="4">Uncharacterized protein</fullName>
    </submittedName>
</protein>
<feature type="region of interest" description="Disordered" evidence="2">
    <location>
        <begin position="106"/>
        <end position="172"/>
    </location>
</feature>
<feature type="region of interest" description="Disordered" evidence="2">
    <location>
        <begin position="700"/>
        <end position="731"/>
    </location>
</feature>
<evidence type="ECO:0000256" key="3">
    <source>
        <dbReference type="SAM" id="SignalP"/>
    </source>
</evidence>
<feature type="compositionally biased region" description="Low complexity" evidence="2">
    <location>
        <begin position="745"/>
        <end position="758"/>
    </location>
</feature>
<evidence type="ECO:0000313" key="5">
    <source>
        <dbReference type="Proteomes" id="UP001642540"/>
    </source>
</evidence>
<evidence type="ECO:0000256" key="2">
    <source>
        <dbReference type="SAM" id="MobiDB-lite"/>
    </source>
</evidence>
<feature type="region of interest" description="Disordered" evidence="2">
    <location>
        <begin position="349"/>
        <end position="390"/>
    </location>
</feature>
<feature type="signal peptide" evidence="3">
    <location>
        <begin position="1"/>
        <end position="37"/>
    </location>
</feature>
<dbReference type="EMBL" id="CAXLJM020000015">
    <property type="protein sequence ID" value="CAL8081615.1"/>
    <property type="molecule type" value="Genomic_DNA"/>
</dbReference>
<keyword evidence="5" id="KW-1185">Reference proteome</keyword>
<feature type="coiled-coil region" evidence="1">
    <location>
        <begin position="664"/>
        <end position="694"/>
    </location>
</feature>
<dbReference type="Proteomes" id="UP001642540">
    <property type="component" value="Unassembled WGS sequence"/>
</dbReference>
<feature type="compositionally biased region" description="Acidic residues" evidence="2">
    <location>
        <begin position="148"/>
        <end position="157"/>
    </location>
</feature>
<gene>
    <name evidence="4" type="ORF">ODALV1_LOCUS4973</name>
</gene>